<evidence type="ECO:0000313" key="2">
    <source>
        <dbReference type="EMBL" id="KAF7812543.1"/>
    </source>
</evidence>
<gene>
    <name evidence="2" type="ORF">G2W53_033519</name>
</gene>
<evidence type="ECO:0000256" key="1">
    <source>
        <dbReference type="SAM" id="MobiDB-lite"/>
    </source>
</evidence>
<dbReference type="AlphaFoldDB" id="A0A834SXN3"/>
<feature type="compositionally biased region" description="Basic and acidic residues" evidence="1">
    <location>
        <begin position="150"/>
        <end position="161"/>
    </location>
</feature>
<evidence type="ECO:0000313" key="3">
    <source>
        <dbReference type="Proteomes" id="UP000634136"/>
    </source>
</evidence>
<feature type="compositionally biased region" description="Polar residues" evidence="1">
    <location>
        <begin position="163"/>
        <end position="182"/>
    </location>
</feature>
<accession>A0A834SXN3</accession>
<proteinExistence type="predicted"/>
<feature type="compositionally biased region" description="Acidic residues" evidence="1">
    <location>
        <begin position="124"/>
        <end position="136"/>
    </location>
</feature>
<feature type="compositionally biased region" description="Basic residues" evidence="1">
    <location>
        <begin position="82"/>
        <end position="95"/>
    </location>
</feature>
<dbReference type="EMBL" id="JAAIUW010000010">
    <property type="protein sequence ID" value="KAF7812543.1"/>
    <property type="molecule type" value="Genomic_DNA"/>
</dbReference>
<feature type="compositionally biased region" description="Basic and acidic residues" evidence="1">
    <location>
        <begin position="192"/>
        <end position="203"/>
    </location>
</feature>
<dbReference type="OrthoDB" id="848707at2759"/>
<sequence>MESYSIEKAAKKFGGSTYGDVASGQLGVNETLLTYEQDLAYIILNHMRDTIAHPTANLPYGSLITIIARARAKTEPREGTGKRKMNIKHGRRPLKNTKASSTRKPSRLLKKHTSSTSSHIQVSEENEEKENEESADSDATLYSESPTHPSAKEKAVNKESDATLYSSASDKGTNQNDYQAVSSHHALGYESAPEHEHESEPSKSKQSPKAYTSLSDPQRPPMTPLAEIRE</sequence>
<reference evidence="2" key="1">
    <citation type="submission" date="2020-09" db="EMBL/GenBank/DDBJ databases">
        <title>Genome-Enabled Discovery of Anthraquinone Biosynthesis in Senna tora.</title>
        <authorList>
            <person name="Kang S.-H."/>
            <person name="Pandey R.P."/>
            <person name="Lee C.-M."/>
            <person name="Sim J.-S."/>
            <person name="Jeong J.-T."/>
            <person name="Choi B.-S."/>
            <person name="Jung M."/>
            <person name="Ginzburg D."/>
            <person name="Zhao K."/>
            <person name="Won S.Y."/>
            <person name="Oh T.-J."/>
            <person name="Yu Y."/>
            <person name="Kim N.-H."/>
            <person name="Lee O.R."/>
            <person name="Lee T.-H."/>
            <person name="Bashyal P."/>
            <person name="Kim T.-S."/>
            <person name="Lee W.-H."/>
            <person name="Kawkins C."/>
            <person name="Kim C.-K."/>
            <person name="Kim J.S."/>
            <person name="Ahn B.O."/>
            <person name="Rhee S.Y."/>
            <person name="Sohng J.K."/>
        </authorList>
    </citation>
    <scope>NUCLEOTIDE SEQUENCE</scope>
    <source>
        <tissue evidence="2">Leaf</tissue>
    </source>
</reference>
<organism evidence="2 3">
    <name type="scientific">Senna tora</name>
    <dbReference type="NCBI Taxonomy" id="362788"/>
    <lineage>
        <taxon>Eukaryota</taxon>
        <taxon>Viridiplantae</taxon>
        <taxon>Streptophyta</taxon>
        <taxon>Embryophyta</taxon>
        <taxon>Tracheophyta</taxon>
        <taxon>Spermatophyta</taxon>
        <taxon>Magnoliopsida</taxon>
        <taxon>eudicotyledons</taxon>
        <taxon>Gunneridae</taxon>
        <taxon>Pentapetalae</taxon>
        <taxon>rosids</taxon>
        <taxon>fabids</taxon>
        <taxon>Fabales</taxon>
        <taxon>Fabaceae</taxon>
        <taxon>Caesalpinioideae</taxon>
        <taxon>Cassia clade</taxon>
        <taxon>Senna</taxon>
    </lineage>
</organism>
<feature type="compositionally biased region" description="Polar residues" evidence="1">
    <location>
        <begin position="114"/>
        <end position="123"/>
    </location>
</feature>
<dbReference type="Proteomes" id="UP000634136">
    <property type="component" value="Unassembled WGS sequence"/>
</dbReference>
<keyword evidence="3" id="KW-1185">Reference proteome</keyword>
<name>A0A834SXN3_9FABA</name>
<feature type="compositionally biased region" description="Basic residues" evidence="1">
    <location>
        <begin position="104"/>
        <end position="113"/>
    </location>
</feature>
<feature type="region of interest" description="Disordered" evidence="1">
    <location>
        <begin position="72"/>
        <end position="230"/>
    </location>
</feature>
<comment type="caution">
    <text evidence="2">The sequence shown here is derived from an EMBL/GenBank/DDBJ whole genome shotgun (WGS) entry which is preliminary data.</text>
</comment>
<protein>
    <submittedName>
        <fullName evidence="2">Uncharacterized protein</fullName>
    </submittedName>
</protein>
<feature type="compositionally biased region" description="Basic and acidic residues" evidence="1">
    <location>
        <begin position="72"/>
        <end position="81"/>
    </location>
</feature>